<keyword evidence="5" id="KW-0548">Nucleotidyltransferase</keyword>
<dbReference type="SMART" id="SM00267">
    <property type="entry name" value="GGDEF"/>
    <property type="match status" value="1"/>
</dbReference>
<proteinExistence type="predicted"/>
<feature type="coiled-coil region" evidence="3">
    <location>
        <begin position="143"/>
        <end position="173"/>
    </location>
</feature>
<dbReference type="GO" id="GO:1902201">
    <property type="term" value="P:negative regulation of bacterial-type flagellum-dependent cell motility"/>
    <property type="evidence" value="ECO:0007669"/>
    <property type="project" value="TreeGrafter"/>
</dbReference>
<dbReference type="InterPro" id="IPR050469">
    <property type="entry name" value="Diguanylate_Cyclase"/>
</dbReference>
<organism evidence="5 8">
    <name type="scientific">Marinomonas gallaica</name>
    <dbReference type="NCBI Taxonomy" id="1806667"/>
    <lineage>
        <taxon>Bacteria</taxon>
        <taxon>Pseudomonadati</taxon>
        <taxon>Pseudomonadota</taxon>
        <taxon>Gammaproteobacteria</taxon>
        <taxon>Oceanospirillales</taxon>
        <taxon>Oceanospirillaceae</taxon>
        <taxon>Marinomonas</taxon>
    </lineage>
</organism>
<dbReference type="SUPFAM" id="SSF55073">
    <property type="entry name" value="Nucleotide cyclase"/>
    <property type="match status" value="1"/>
</dbReference>
<dbReference type="OrthoDB" id="9812260at2"/>
<sequence length="337" mass="37821">MSSRSAAKINQYFRQTIPMMVKNNVPITPPYYTLWYSYTSGDIPELSTRIDDIVQRLGQCDRYMCDVLLEEFVVDAAEDTLAQVQSSINQVVKSLHASTESAMSHADHLNQSMSADIEKLSQEAIQSNTHSAYKLVSIARRFIDKTEDYRTQLEQQNAEIQALKAKVAETEKQLFIDGLTDINNRRKFNDDIALYTASADKTCLVMVDIDHFKPFNDEYGHLLGDKIIQTVAKTLEQSCIQIPGAQAYRFGGEEFAILLPNANLKAAIQFANDVRERISRLNLKNKKTGQSIRPITTSVGVAQFQPGESLEALLERADQYLYAAKHAGRNCVRAAVA</sequence>
<dbReference type="GO" id="GO:0052621">
    <property type="term" value="F:diguanylate cyclase activity"/>
    <property type="evidence" value="ECO:0007669"/>
    <property type="project" value="UniProtKB-EC"/>
</dbReference>
<dbReference type="AlphaFoldDB" id="A0A1C3JP89"/>
<protein>
    <recommendedName>
        <fullName evidence="2">diguanylate cyclase</fullName>
        <ecNumber evidence="2">2.7.7.65</ecNumber>
    </recommendedName>
</protein>
<dbReference type="FunFam" id="3.30.70.270:FF:000001">
    <property type="entry name" value="Diguanylate cyclase domain protein"/>
    <property type="match status" value="1"/>
</dbReference>
<accession>A0A1C3JP89</accession>
<dbReference type="GO" id="GO:0005886">
    <property type="term" value="C:plasma membrane"/>
    <property type="evidence" value="ECO:0007669"/>
    <property type="project" value="TreeGrafter"/>
</dbReference>
<dbReference type="Proteomes" id="UP000092871">
    <property type="component" value="Unassembled WGS sequence"/>
</dbReference>
<dbReference type="CDD" id="cd01949">
    <property type="entry name" value="GGDEF"/>
    <property type="match status" value="1"/>
</dbReference>
<evidence type="ECO:0000259" key="4">
    <source>
        <dbReference type="PROSITE" id="PS50887"/>
    </source>
</evidence>
<evidence type="ECO:0000256" key="3">
    <source>
        <dbReference type="SAM" id="Coils"/>
    </source>
</evidence>
<dbReference type="PANTHER" id="PTHR45138">
    <property type="entry name" value="REGULATORY COMPONENTS OF SENSORY TRANSDUCTION SYSTEM"/>
    <property type="match status" value="1"/>
</dbReference>
<evidence type="ECO:0000256" key="1">
    <source>
        <dbReference type="ARBA" id="ARBA00001946"/>
    </source>
</evidence>
<evidence type="ECO:0000313" key="7">
    <source>
        <dbReference type="Proteomes" id="UP000092840"/>
    </source>
</evidence>
<dbReference type="Proteomes" id="UP000092840">
    <property type="component" value="Unassembled WGS sequence"/>
</dbReference>
<dbReference type="Gene3D" id="3.30.70.270">
    <property type="match status" value="1"/>
</dbReference>
<name>A0A1C3JP89_9GAMM</name>
<dbReference type="EMBL" id="FLRA01000005">
    <property type="protein sequence ID" value="SBT16890.1"/>
    <property type="molecule type" value="Genomic_DNA"/>
</dbReference>
<dbReference type="RefSeq" id="WP_067032781.1">
    <property type="nucleotide sequence ID" value="NZ_FLRA01000005.1"/>
</dbReference>
<dbReference type="PROSITE" id="PS50887">
    <property type="entry name" value="GGDEF"/>
    <property type="match status" value="1"/>
</dbReference>
<gene>
    <name evidence="5" type="primary">ydaM_3</name>
    <name evidence="6" type="synonym">ydaM_9</name>
    <name evidence="5" type="ORF">MGA5115_00976</name>
    <name evidence="6" type="ORF">MGA5116_02772</name>
</gene>
<reference evidence="6 7" key="1">
    <citation type="submission" date="2016-06" db="EMBL/GenBank/DDBJ databases">
        <authorList>
            <person name="Rodrigo-Torres L."/>
            <person name="Arahal D.R."/>
        </authorList>
    </citation>
    <scope>NUCLEOTIDE SEQUENCE [LARGE SCALE GENOMIC DNA]</scope>
    <source>
        <strain evidence="6 7">CECT 5116</strain>
    </source>
</reference>
<evidence type="ECO:0000313" key="8">
    <source>
        <dbReference type="Proteomes" id="UP000092871"/>
    </source>
</evidence>
<dbReference type="InterPro" id="IPR029787">
    <property type="entry name" value="Nucleotide_cyclase"/>
</dbReference>
<keyword evidence="5" id="KW-0808">Transferase</keyword>
<reference evidence="5 8" key="2">
    <citation type="submission" date="2016-06" db="EMBL/GenBank/DDBJ databases">
        <authorList>
            <person name="Kjaerup R.B."/>
            <person name="Dalgaard T.S."/>
            <person name="Juul-Madsen H.R."/>
        </authorList>
    </citation>
    <scope>NUCLEOTIDE SEQUENCE [LARGE SCALE GENOMIC DNA]</scope>
    <source>
        <strain evidence="5 8">CECT 5115</strain>
    </source>
</reference>
<evidence type="ECO:0000313" key="6">
    <source>
        <dbReference type="EMBL" id="SBT22159.1"/>
    </source>
</evidence>
<dbReference type="Pfam" id="PF00990">
    <property type="entry name" value="GGDEF"/>
    <property type="match status" value="1"/>
</dbReference>
<keyword evidence="3" id="KW-0175">Coiled coil</keyword>
<dbReference type="InterPro" id="IPR000160">
    <property type="entry name" value="GGDEF_dom"/>
</dbReference>
<dbReference type="EC" id="2.7.7.65" evidence="2"/>
<dbReference type="EMBL" id="FLRB01000015">
    <property type="protein sequence ID" value="SBT22159.1"/>
    <property type="molecule type" value="Genomic_DNA"/>
</dbReference>
<evidence type="ECO:0000256" key="2">
    <source>
        <dbReference type="ARBA" id="ARBA00012528"/>
    </source>
</evidence>
<dbReference type="GO" id="GO:0043709">
    <property type="term" value="P:cell adhesion involved in single-species biofilm formation"/>
    <property type="evidence" value="ECO:0007669"/>
    <property type="project" value="TreeGrafter"/>
</dbReference>
<dbReference type="NCBIfam" id="TIGR00254">
    <property type="entry name" value="GGDEF"/>
    <property type="match status" value="1"/>
</dbReference>
<feature type="domain" description="GGDEF" evidence="4">
    <location>
        <begin position="200"/>
        <end position="337"/>
    </location>
</feature>
<comment type="cofactor">
    <cofactor evidence="1">
        <name>Mg(2+)</name>
        <dbReference type="ChEBI" id="CHEBI:18420"/>
    </cofactor>
</comment>
<evidence type="ECO:0000313" key="5">
    <source>
        <dbReference type="EMBL" id="SBT16890.1"/>
    </source>
</evidence>
<keyword evidence="7" id="KW-1185">Reference proteome</keyword>
<dbReference type="InterPro" id="IPR043128">
    <property type="entry name" value="Rev_trsase/Diguanyl_cyclase"/>
</dbReference>
<dbReference type="PANTHER" id="PTHR45138:SF2">
    <property type="entry name" value="DIGUANYLATE CYCLASE VDCA"/>
    <property type="match status" value="1"/>
</dbReference>